<dbReference type="InterPro" id="IPR051219">
    <property type="entry name" value="Heterochromatin_chromo-domain"/>
</dbReference>
<dbReference type="Pfam" id="PF00385">
    <property type="entry name" value="Chromo"/>
    <property type="match status" value="1"/>
</dbReference>
<dbReference type="PRINTS" id="PR00504">
    <property type="entry name" value="CHROMODOMAIN"/>
</dbReference>
<dbReference type="InterPro" id="IPR000953">
    <property type="entry name" value="Chromo/chromo_shadow_dom"/>
</dbReference>
<evidence type="ECO:0000256" key="3">
    <source>
        <dbReference type="ARBA" id="ARBA00023242"/>
    </source>
</evidence>
<dbReference type="SUPFAM" id="SSF54160">
    <property type="entry name" value="Chromo domain-like"/>
    <property type="match status" value="2"/>
</dbReference>
<organism evidence="6 7">
    <name type="scientific">Lophiostoma macrostomum CBS 122681</name>
    <dbReference type="NCBI Taxonomy" id="1314788"/>
    <lineage>
        <taxon>Eukaryota</taxon>
        <taxon>Fungi</taxon>
        <taxon>Dikarya</taxon>
        <taxon>Ascomycota</taxon>
        <taxon>Pezizomycotina</taxon>
        <taxon>Dothideomycetes</taxon>
        <taxon>Pleosporomycetidae</taxon>
        <taxon>Pleosporales</taxon>
        <taxon>Lophiostomataceae</taxon>
        <taxon>Lophiostoma</taxon>
    </lineage>
</organism>
<feature type="compositionally biased region" description="Acidic residues" evidence="4">
    <location>
        <begin position="33"/>
        <end position="47"/>
    </location>
</feature>
<proteinExistence type="predicted"/>
<dbReference type="InterPro" id="IPR023780">
    <property type="entry name" value="Chromo_domain"/>
</dbReference>
<evidence type="ECO:0000259" key="5">
    <source>
        <dbReference type="PROSITE" id="PS50013"/>
    </source>
</evidence>
<comment type="subcellular location">
    <subcellularLocation>
        <location evidence="1">Nucleus</location>
    </subcellularLocation>
</comment>
<evidence type="ECO:0000256" key="1">
    <source>
        <dbReference type="ARBA" id="ARBA00004123"/>
    </source>
</evidence>
<dbReference type="InterPro" id="IPR008251">
    <property type="entry name" value="Chromo_shadow_dom"/>
</dbReference>
<dbReference type="Gene3D" id="2.40.50.40">
    <property type="match status" value="2"/>
</dbReference>
<dbReference type="InterPro" id="IPR016197">
    <property type="entry name" value="Chromo-like_dom_sf"/>
</dbReference>
<comment type="subunit">
    <text evidence="2">Component of the NuA4 histone acetyltransferase complex.</text>
</comment>
<dbReference type="PROSITE" id="PS50013">
    <property type="entry name" value="CHROMO_2"/>
    <property type="match status" value="1"/>
</dbReference>
<accession>A0A6A6SR92</accession>
<dbReference type="PANTHER" id="PTHR22812">
    <property type="entry name" value="CHROMOBOX PROTEIN"/>
    <property type="match status" value="1"/>
</dbReference>
<dbReference type="GO" id="GO:0000792">
    <property type="term" value="C:heterochromatin"/>
    <property type="evidence" value="ECO:0007669"/>
    <property type="project" value="UniProtKB-ARBA"/>
</dbReference>
<evidence type="ECO:0000256" key="2">
    <source>
        <dbReference type="ARBA" id="ARBA00011353"/>
    </source>
</evidence>
<feature type="region of interest" description="Disordered" evidence="4">
    <location>
        <begin position="1"/>
        <end position="47"/>
    </location>
</feature>
<dbReference type="EMBL" id="MU004458">
    <property type="protein sequence ID" value="KAF2650346.1"/>
    <property type="molecule type" value="Genomic_DNA"/>
</dbReference>
<feature type="region of interest" description="Disordered" evidence="4">
    <location>
        <begin position="104"/>
        <end position="145"/>
    </location>
</feature>
<dbReference type="OrthoDB" id="433924at2759"/>
<dbReference type="InterPro" id="IPR017984">
    <property type="entry name" value="Chromo_dom_subgr"/>
</dbReference>
<dbReference type="GO" id="GO:0005634">
    <property type="term" value="C:nucleus"/>
    <property type="evidence" value="ECO:0007669"/>
    <property type="project" value="UniProtKB-SubCell"/>
</dbReference>
<dbReference type="SMART" id="SM00298">
    <property type="entry name" value="CHROMO"/>
    <property type="match status" value="1"/>
</dbReference>
<evidence type="ECO:0000256" key="4">
    <source>
        <dbReference type="SAM" id="MobiDB-lite"/>
    </source>
</evidence>
<protein>
    <recommendedName>
        <fullName evidence="5">Chromo domain-containing protein</fullName>
    </recommendedName>
</protein>
<gene>
    <name evidence="6" type="ORF">K491DRAFT_140360</name>
</gene>
<dbReference type="GO" id="GO:0006338">
    <property type="term" value="P:chromatin remodeling"/>
    <property type="evidence" value="ECO:0007669"/>
    <property type="project" value="UniProtKB-ARBA"/>
</dbReference>
<reference evidence="6" key="1">
    <citation type="journal article" date="2020" name="Stud. Mycol.">
        <title>101 Dothideomycetes genomes: a test case for predicting lifestyles and emergence of pathogens.</title>
        <authorList>
            <person name="Haridas S."/>
            <person name="Albert R."/>
            <person name="Binder M."/>
            <person name="Bloem J."/>
            <person name="Labutti K."/>
            <person name="Salamov A."/>
            <person name="Andreopoulos B."/>
            <person name="Baker S."/>
            <person name="Barry K."/>
            <person name="Bills G."/>
            <person name="Bluhm B."/>
            <person name="Cannon C."/>
            <person name="Castanera R."/>
            <person name="Culley D."/>
            <person name="Daum C."/>
            <person name="Ezra D."/>
            <person name="Gonzalez J."/>
            <person name="Henrissat B."/>
            <person name="Kuo A."/>
            <person name="Liang C."/>
            <person name="Lipzen A."/>
            <person name="Lutzoni F."/>
            <person name="Magnuson J."/>
            <person name="Mondo S."/>
            <person name="Nolan M."/>
            <person name="Ohm R."/>
            <person name="Pangilinan J."/>
            <person name="Park H.-J."/>
            <person name="Ramirez L."/>
            <person name="Alfaro M."/>
            <person name="Sun H."/>
            <person name="Tritt A."/>
            <person name="Yoshinaga Y."/>
            <person name="Zwiers L.-H."/>
            <person name="Turgeon B."/>
            <person name="Goodwin S."/>
            <person name="Spatafora J."/>
            <person name="Crous P."/>
            <person name="Grigoriev I."/>
        </authorList>
    </citation>
    <scope>NUCLEOTIDE SEQUENCE</scope>
    <source>
        <strain evidence="6">CBS 122681</strain>
    </source>
</reference>
<dbReference type="AlphaFoldDB" id="A0A6A6SR92"/>
<feature type="compositionally biased region" description="Acidic residues" evidence="4">
    <location>
        <begin position="1"/>
        <end position="18"/>
    </location>
</feature>
<dbReference type="Proteomes" id="UP000799324">
    <property type="component" value="Unassembled WGS sequence"/>
</dbReference>
<keyword evidence="7" id="KW-1185">Reference proteome</keyword>
<evidence type="ECO:0000313" key="7">
    <source>
        <dbReference type="Proteomes" id="UP000799324"/>
    </source>
</evidence>
<dbReference type="CDD" id="cd00024">
    <property type="entry name" value="CD_CSD"/>
    <property type="match status" value="1"/>
</dbReference>
<evidence type="ECO:0000313" key="6">
    <source>
        <dbReference type="EMBL" id="KAF2650346.1"/>
    </source>
</evidence>
<sequence>MPPALSDDENGVSSGEEEIPYRSKGKAKTTAPVEEDDDEGEGEAAEDEYVVEKILSHKTQRGTIVYEVKWAGYDSPNDYTWEPEDNLEGAIDVLKEYWDEIGGKPEAGAKGKKRGRKSVAAEEVTPASTKRAKKEKEWSPPPGSWETEVDYVDTVEETIDHKTGNLTRYAYLVWNNQKKSQHPLHHVYQKCPQKMLQYYESHLVFTQPGAEDDILNGDNKGQ</sequence>
<dbReference type="PROSITE" id="PS00598">
    <property type="entry name" value="CHROMO_1"/>
    <property type="match status" value="1"/>
</dbReference>
<dbReference type="InterPro" id="IPR023779">
    <property type="entry name" value="Chromodomain_CS"/>
</dbReference>
<feature type="domain" description="Chromo" evidence="5">
    <location>
        <begin position="49"/>
        <end position="100"/>
    </location>
</feature>
<dbReference type="Pfam" id="PF01393">
    <property type="entry name" value="Chromo_shadow"/>
    <property type="match status" value="1"/>
</dbReference>
<name>A0A6A6SR92_9PLEO</name>
<keyword evidence="3" id="KW-0539">Nucleus</keyword>
<dbReference type="SMART" id="SM00300">
    <property type="entry name" value="ChSh"/>
    <property type="match status" value="1"/>
</dbReference>